<evidence type="ECO:0000313" key="1">
    <source>
        <dbReference type="EMBL" id="MBB6041012.1"/>
    </source>
</evidence>
<protein>
    <submittedName>
        <fullName evidence="1">Putative hydrolase (HD superfamily)</fullName>
    </submittedName>
</protein>
<keyword evidence="1" id="KW-0378">Hydrolase</keyword>
<dbReference type="EMBL" id="JACHHH010000004">
    <property type="protein sequence ID" value="MBB6041012.1"/>
    <property type="molecule type" value="Genomic_DNA"/>
</dbReference>
<evidence type="ECO:0000313" key="2">
    <source>
        <dbReference type="Proteomes" id="UP000522163"/>
    </source>
</evidence>
<sequence>MAKLKENEEQKNALEKVNMNIRYIDSLQKGLCNPVINIEVDKKIKSLALEETMRTFVINSFIKSLKKDVKRLCKKFSFELEEEDFKILNCDSSKEQPNEIESQGEVNSEEV</sequence>
<reference evidence="1 2" key="1">
    <citation type="submission" date="2020-08" db="EMBL/GenBank/DDBJ databases">
        <title>Genomic Encyclopedia of Type Strains, Phase IV (KMG-IV): sequencing the most valuable type-strain genomes for metagenomic binning, comparative biology and taxonomic classification.</title>
        <authorList>
            <person name="Goeker M."/>
        </authorList>
    </citation>
    <scope>NUCLEOTIDE SEQUENCE [LARGE SCALE GENOMIC DNA]</scope>
    <source>
        <strain evidence="1 2">DSM 17245</strain>
    </source>
</reference>
<dbReference type="RefSeq" id="WP_183683514.1">
    <property type="nucleotide sequence ID" value="NZ_JACHHH010000004.1"/>
</dbReference>
<comment type="caution">
    <text evidence="1">The sequence shown here is derived from an EMBL/GenBank/DDBJ whole genome shotgun (WGS) entry which is preliminary data.</text>
</comment>
<dbReference type="AlphaFoldDB" id="A0A7W9W297"/>
<gene>
    <name evidence="1" type="ORF">HNQ46_000984</name>
</gene>
<dbReference type="GeneID" id="85014539"/>
<organism evidence="1 2">
    <name type="scientific">Oribacterium sinus</name>
    <dbReference type="NCBI Taxonomy" id="237576"/>
    <lineage>
        <taxon>Bacteria</taxon>
        <taxon>Bacillati</taxon>
        <taxon>Bacillota</taxon>
        <taxon>Clostridia</taxon>
        <taxon>Lachnospirales</taxon>
        <taxon>Lachnospiraceae</taxon>
        <taxon>Oribacterium</taxon>
    </lineage>
</organism>
<proteinExistence type="predicted"/>
<accession>A0A7W9W297</accession>
<dbReference type="GO" id="GO:0016787">
    <property type="term" value="F:hydrolase activity"/>
    <property type="evidence" value="ECO:0007669"/>
    <property type="project" value="UniProtKB-KW"/>
</dbReference>
<name>A0A7W9W297_9FIRM</name>
<dbReference type="Proteomes" id="UP000522163">
    <property type="component" value="Unassembled WGS sequence"/>
</dbReference>